<protein>
    <submittedName>
        <fullName evidence="1">Uncharacterized protein</fullName>
    </submittedName>
</protein>
<dbReference type="AlphaFoldDB" id="A0A0C7R4B1"/>
<dbReference type="RefSeq" id="WP_055342142.1">
    <property type="nucleotide sequence ID" value="NZ_CEKZ01000003.1"/>
</dbReference>
<proteinExistence type="predicted"/>
<dbReference type="EMBL" id="CEKZ01000003">
    <property type="protein sequence ID" value="CEQ04078.1"/>
    <property type="molecule type" value="Genomic_DNA"/>
</dbReference>
<dbReference type="OrthoDB" id="2217731at2"/>
<sequence length="295" mass="35342">MGNTSRKNIFELMKEKYDLVEEVVKIEKLLDEDMITTYEFDEKSGKIYESDEFILEDFVDEFLLYKWKHCRNYITYAEIRDVLNINEFINYCKRGYFSGDLEEIINYIEYILNIINIYETYKSECIDRVESNQFYDILIRNINILLDHINYESKKFESEEKVLVVEKNPAVTSVAEIVEDDLSFKVIEYNHHLLKGNLDRKKEILKALADKVEPLTENLDKQLASDFGFLLNNINIRHNNLEGKHKKDYIVNMQDEELEEWYDEAYQLMLLCILENEYKNNSQGKIKQLKKDMFN</sequence>
<gene>
    <name evidence="1" type="ORF">R28058_18111</name>
</gene>
<evidence type="ECO:0000313" key="1">
    <source>
        <dbReference type="EMBL" id="CEQ04078.1"/>
    </source>
</evidence>
<organism evidence="1 2">
    <name type="scientific">Paraclostridium sordellii</name>
    <name type="common">Clostridium sordellii</name>
    <dbReference type="NCBI Taxonomy" id="1505"/>
    <lineage>
        <taxon>Bacteria</taxon>
        <taxon>Bacillati</taxon>
        <taxon>Bacillota</taxon>
        <taxon>Clostridia</taxon>
        <taxon>Peptostreptococcales</taxon>
        <taxon>Peptostreptococcaceae</taxon>
        <taxon>Paraclostridium</taxon>
    </lineage>
</organism>
<reference evidence="1 2" key="1">
    <citation type="submission" date="2015-01" db="EMBL/GenBank/DDBJ databases">
        <authorList>
            <person name="Aslett A.Martin."/>
            <person name="De Silva Nishadi"/>
        </authorList>
    </citation>
    <scope>NUCLEOTIDE SEQUENCE [LARGE SCALE GENOMIC DNA]</scope>
    <source>
        <strain evidence="1 2">R28058</strain>
    </source>
</reference>
<name>A0A0C7R4B1_PARSO</name>
<evidence type="ECO:0000313" key="2">
    <source>
        <dbReference type="Proteomes" id="UP000049127"/>
    </source>
</evidence>
<dbReference type="Proteomes" id="UP000049127">
    <property type="component" value="Unassembled WGS sequence"/>
</dbReference>
<accession>A0A0C7R4B1</accession>